<evidence type="ECO:0000256" key="1">
    <source>
        <dbReference type="SAM" id="Phobius"/>
    </source>
</evidence>
<accession>A0A9X1FPA1</accession>
<evidence type="ECO:0000313" key="3">
    <source>
        <dbReference type="Proteomes" id="UP001138686"/>
    </source>
</evidence>
<keyword evidence="1" id="KW-1133">Transmembrane helix</keyword>
<keyword evidence="1" id="KW-0472">Membrane</keyword>
<reference evidence="2" key="1">
    <citation type="submission" date="2021-07" db="EMBL/GenBank/DDBJ databases">
        <title>Aureisphaera sp. CAU 1614 isolated from sea sediment.</title>
        <authorList>
            <person name="Kim W."/>
        </authorList>
    </citation>
    <scope>NUCLEOTIDE SEQUENCE</scope>
    <source>
        <strain evidence="2">CAU 1614</strain>
    </source>
</reference>
<feature type="transmembrane region" description="Helical" evidence="1">
    <location>
        <begin position="43"/>
        <end position="61"/>
    </location>
</feature>
<protein>
    <submittedName>
        <fullName evidence="2">Uncharacterized protein</fullName>
    </submittedName>
</protein>
<keyword evidence="1" id="KW-0812">Transmembrane</keyword>
<gene>
    <name evidence="2" type="ORF">KXJ69_04250</name>
</gene>
<proteinExistence type="predicted"/>
<name>A0A9X1FPA1_9FLAO</name>
<dbReference type="AlphaFoldDB" id="A0A9X1FPA1"/>
<comment type="caution">
    <text evidence="2">The sequence shown here is derived from an EMBL/GenBank/DDBJ whole genome shotgun (WGS) entry which is preliminary data.</text>
</comment>
<organism evidence="2 3">
    <name type="scientific">Halomarinibacterium sedimenti</name>
    <dbReference type="NCBI Taxonomy" id="2857106"/>
    <lineage>
        <taxon>Bacteria</taxon>
        <taxon>Pseudomonadati</taxon>
        <taxon>Bacteroidota</taxon>
        <taxon>Flavobacteriia</taxon>
        <taxon>Flavobacteriales</taxon>
        <taxon>Flavobacteriaceae</taxon>
        <taxon>Halomarinibacterium</taxon>
    </lineage>
</organism>
<dbReference type="EMBL" id="JAHWDP010000001">
    <property type="protein sequence ID" value="MBW2937302.1"/>
    <property type="molecule type" value="Genomic_DNA"/>
</dbReference>
<dbReference type="NCBIfam" id="NF046080">
    <property type="entry name" value="PID_CTERM"/>
    <property type="match status" value="1"/>
</dbReference>
<sequence>MVTILTLLLFLMNGISMLGQSSTASSGPPPPAQRTPVDLPIDGSVYLLLIAGLVYGVYLIIKNKRVSDTHS</sequence>
<keyword evidence="3" id="KW-1185">Reference proteome</keyword>
<evidence type="ECO:0000313" key="2">
    <source>
        <dbReference type="EMBL" id="MBW2937302.1"/>
    </source>
</evidence>
<dbReference type="InterPro" id="IPR058207">
    <property type="entry name" value="PID_CTERM"/>
</dbReference>
<dbReference type="Proteomes" id="UP001138686">
    <property type="component" value="Unassembled WGS sequence"/>
</dbReference>